<protein>
    <submittedName>
        <fullName evidence="1">Uncharacterized protein</fullName>
    </submittedName>
</protein>
<name>A0A1F8EY54_9BACT</name>
<gene>
    <name evidence="1" type="ORF">A2746_01155</name>
</gene>
<organism evidence="1 2">
    <name type="scientific">Candidatus Yanofskybacteria bacterium RIFCSPHIGHO2_01_FULL_44_22</name>
    <dbReference type="NCBI Taxonomy" id="1802669"/>
    <lineage>
        <taxon>Bacteria</taxon>
        <taxon>Candidatus Yanofskyibacteriota</taxon>
    </lineage>
</organism>
<reference evidence="1 2" key="1">
    <citation type="journal article" date="2016" name="Nat. Commun.">
        <title>Thousands of microbial genomes shed light on interconnected biogeochemical processes in an aquifer system.</title>
        <authorList>
            <person name="Anantharaman K."/>
            <person name="Brown C.T."/>
            <person name="Hug L.A."/>
            <person name="Sharon I."/>
            <person name="Castelle C.J."/>
            <person name="Probst A.J."/>
            <person name="Thomas B.C."/>
            <person name="Singh A."/>
            <person name="Wilkins M.J."/>
            <person name="Karaoz U."/>
            <person name="Brodie E.L."/>
            <person name="Williams K.H."/>
            <person name="Hubbard S.S."/>
            <person name="Banfield J.F."/>
        </authorList>
    </citation>
    <scope>NUCLEOTIDE SEQUENCE [LARGE SCALE GENOMIC DNA]</scope>
</reference>
<accession>A0A1F8EY54</accession>
<sequence>MLLRHKKIRIFIGAAIFLAALFLSANIQVLPAQAGDILGQNKNFFVNSEYDKFNRTQISATLAAVSEQAYFFIEDIYWNGLSFERKEALISNIAPLAGAFDNDIYPKEREFWGSEPNPGVDGDSKITIVVEQLVSGNGGYFDTLNGYDAPESNKREMFFVSAAAVQDNLRNAKIFLAHEFQHLVSFNQKDIMRNISEDVWLNELRSEYSVTIAGFNEPYAGSGLERRAELFMSQPSDSLTEWPNSSLDYAQAALFGEYLVEQYGSEILKDTLRSSAAGIVSINQFLADKNYKERFGDVFGNWAIANYLNSASVDKKYAYTLSGLQRVKVNPASNVYLSGASYNFYETLKPWQANWHKFNVASSIMDSKAIKIDFAAGAPFKFYYVDNLGRTGALANPAYIDDPGGLADFTLIPVNQSKTSDFSKNEQAAPITFSINFVESGLGRRLSIIENGSLIKKPREGELYVIEGKYKRYLSAGALASYGHLDPTKAIEVDEGTLNSYTTANYVRALNDKKVYAVWPDGTKHWLNMSGEYFTQSGRDWGSIFTINDAEFQFYKTGPDIVK</sequence>
<comment type="caution">
    <text evidence="1">The sequence shown here is derived from an EMBL/GenBank/DDBJ whole genome shotgun (WGS) entry which is preliminary data.</text>
</comment>
<dbReference type="AlphaFoldDB" id="A0A1F8EY54"/>
<dbReference type="Proteomes" id="UP000177419">
    <property type="component" value="Unassembled WGS sequence"/>
</dbReference>
<proteinExistence type="predicted"/>
<dbReference type="STRING" id="1802669.A2746_01155"/>
<evidence type="ECO:0000313" key="1">
    <source>
        <dbReference type="EMBL" id="OGN04946.1"/>
    </source>
</evidence>
<dbReference type="EMBL" id="MGJJ01000019">
    <property type="protein sequence ID" value="OGN04946.1"/>
    <property type="molecule type" value="Genomic_DNA"/>
</dbReference>
<evidence type="ECO:0000313" key="2">
    <source>
        <dbReference type="Proteomes" id="UP000177419"/>
    </source>
</evidence>